<reference evidence="3" key="1">
    <citation type="journal article" date="2011" name="Genome Biol.">
        <title>Comparative and functional genomics provide insights into the pathogenicity of dermatophytic fungi.</title>
        <authorList>
            <person name="Burmester A."/>
            <person name="Shelest E."/>
            <person name="Gloeckner G."/>
            <person name="Heddergott C."/>
            <person name="Schindler S."/>
            <person name="Staib P."/>
            <person name="Heidel A."/>
            <person name="Felder M."/>
            <person name="Petzold A."/>
            <person name="Szafranski K."/>
            <person name="Feuermann M."/>
            <person name="Pedruzzi I."/>
            <person name="Priebe S."/>
            <person name="Groth M."/>
            <person name="Winkler R."/>
            <person name="Li W."/>
            <person name="Kniemeyer O."/>
            <person name="Schroeckh V."/>
            <person name="Hertweck C."/>
            <person name="Hube B."/>
            <person name="White T.C."/>
            <person name="Platzer M."/>
            <person name="Guthke R."/>
            <person name="Heitman J."/>
            <person name="Woestemeyer J."/>
            <person name="Zipfel P.F."/>
            <person name="Monod M."/>
            <person name="Brakhage A.A."/>
        </authorList>
    </citation>
    <scope>NUCLEOTIDE SEQUENCE [LARGE SCALE GENOMIC DNA]</scope>
    <source>
        <strain evidence="3">ATCC MYA-4681 / CBS 112371</strain>
    </source>
</reference>
<evidence type="ECO:0000313" key="2">
    <source>
        <dbReference type="EMBL" id="EFE35162.1"/>
    </source>
</evidence>
<evidence type="ECO:0000313" key="3">
    <source>
        <dbReference type="Proteomes" id="UP000008866"/>
    </source>
</evidence>
<proteinExistence type="predicted"/>
<feature type="region of interest" description="Disordered" evidence="1">
    <location>
        <begin position="1"/>
        <end position="24"/>
    </location>
</feature>
<dbReference type="OrthoDB" id="3431997at2759"/>
<comment type="caution">
    <text evidence="2">The sequence shown here is derived from an EMBL/GenBank/DDBJ whole genome shotgun (WGS) entry which is preliminary data.</text>
</comment>
<dbReference type="GeneID" id="9526089"/>
<dbReference type="eggNOG" id="ENOG502SVRN">
    <property type="taxonomic scope" value="Eukaryota"/>
</dbReference>
<protein>
    <submittedName>
        <fullName evidence="2">Uncharacterized protein</fullName>
    </submittedName>
</protein>
<dbReference type="RefSeq" id="XP_003015807.1">
    <property type="nucleotide sequence ID" value="XM_003015761.1"/>
</dbReference>
<organism evidence="2 3">
    <name type="scientific">Arthroderma benhamiae (strain ATCC MYA-4681 / CBS 112371)</name>
    <name type="common">Trichophyton mentagrophytes</name>
    <dbReference type="NCBI Taxonomy" id="663331"/>
    <lineage>
        <taxon>Eukaryota</taxon>
        <taxon>Fungi</taxon>
        <taxon>Dikarya</taxon>
        <taxon>Ascomycota</taxon>
        <taxon>Pezizomycotina</taxon>
        <taxon>Eurotiomycetes</taxon>
        <taxon>Eurotiomycetidae</taxon>
        <taxon>Onygenales</taxon>
        <taxon>Arthrodermataceae</taxon>
        <taxon>Trichophyton</taxon>
    </lineage>
</organism>
<dbReference type="Proteomes" id="UP000008866">
    <property type="component" value="Unassembled WGS sequence"/>
</dbReference>
<sequence>MASAKNLKAGSAKAHDHDASEAASIDTQLSAPGDLGADENHRIFNVYNTTSFTNYRISESNDKTTLYYVRTSTFTPGKPEITFHVGERGGPVVGVVNFLKFSSHSKVGLGDPADNLNMTWEDLRKESFDHSKYRFEMTVNGVRKGFLWKRTRSIGVEGSVPNKFSESNFKLLDEGTGELVGVYSTNGIKSIKKMGKFQLNKNYGSEFDRMFLLTGMALLERLQRRKHARGGGGGGGGGGG</sequence>
<dbReference type="KEGG" id="abe:ARB_06119"/>
<dbReference type="STRING" id="663331.D4APF1"/>
<dbReference type="AlphaFoldDB" id="D4APF1"/>
<dbReference type="OMA" id="WKRTRSI"/>
<keyword evidence="3" id="KW-1185">Reference proteome</keyword>
<gene>
    <name evidence="2" type="ORF">ARB_06119</name>
</gene>
<name>D4APF1_ARTBC</name>
<evidence type="ECO:0000256" key="1">
    <source>
        <dbReference type="SAM" id="MobiDB-lite"/>
    </source>
</evidence>
<dbReference type="HOGENOM" id="CLU_095026_0_0_1"/>
<dbReference type="EMBL" id="ABSU01000004">
    <property type="protein sequence ID" value="EFE35162.1"/>
    <property type="molecule type" value="Genomic_DNA"/>
</dbReference>
<accession>D4APF1</accession>